<sequence length="394" mass="41198">MIAVVILGLPWFPRRERPPIPVTEVSFVSEADFDRAQSAALAPRDVTAPAEQPRARPATPETPPAPKPEAATPAPEPPAPEPPAPAPEPPTAEPEVTTLAPEFNPDTPLFAPSTAPEIRVAPAPPPTELAAVAPPRARVATTIAPTPTPPAEADVSEEPVPAPAPSPEPVETPTPPAESADAAPEPASETPAPEPEPEPAPLALETAARPVARRGNIETAAAPPAPSTPAPTPPATPARPSDLVEQLREEVERERTRRADATPPTEPSVTAPTPPGEGAAAATSLPSGPPITTAEREGLRLAVQRCWNLPAGLRDAAELKVTLAAELNADGSVIANSVRLVDPSPAPDARFQQAYEAGRRALLRCAPYADLPRDKYAQWRELEVVFNPEGMVSW</sequence>
<evidence type="ECO:0008006" key="4">
    <source>
        <dbReference type="Google" id="ProtNLM"/>
    </source>
</evidence>
<feature type="compositionally biased region" description="Pro residues" evidence="1">
    <location>
        <begin position="74"/>
        <end position="92"/>
    </location>
</feature>
<proteinExistence type="predicted"/>
<reference evidence="2 3" key="1">
    <citation type="submission" date="2017-08" db="EMBL/GenBank/DDBJ databases">
        <title>Infants hospitalized years apart are colonized by the same room-sourced microbial strains.</title>
        <authorList>
            <person name="Brooks B."/>
            <person name="Olm M.R."/>
            <person name="Firek B.A."/>
            <person name="Baker R."/>
            <person name="Thomas B.C."/>
            <person name="Morowitz M.J."/>
            <person name="Banfield J.F."/>
        </authorList>
    </citation>
    <scope>NUCLEOTIDE SEQUENCE [LARGE SCALE GENOMIC DNA]</scope>
    <source>
        <strain evidence="2">S2_005_002_R2_34</strain>
    </source>
</reference>
<evidence type="ECO:0000313" key="3">
    <source>
        <dbReference type="Proteomes" id="UP000249185"/>
    </source>
</evidence>
<dbReference type="AlphaFoldDB" id="A0A2W5N6Y8"/>
<comment type="caution">
    <text evidence="2">The sequence shown here is derived from an EMBL/GenBank/DDBJ whole genome shotgun (WGS) entry which is preliminary data.</text>
</comment>
<dbReference type="PRINTS" id="PR01217">
    <property type="entry name" value="PRICHEXTENSN"/>
</dbReference>
<feature type="compositionally biased region" description="Low complexity" evidence="1">
    <location>
        <begin position="177"/>
        <end position="191"/>
    </location>
</feature>
<feature type="compositionally biased region" description="Basic and acidic residues" evidence="1">
    <location>
        <begin position="245"/>
        <end position="260"/>
    </location>
</feature>
<gene>
    <name evidence="2" type="ORF">DI556_11995</name>
</gene>
<feature type="compositionally biased region" description="Low complexity" evidence="1">
    <location>
        <begin position="93"/>
        <end position="102"/>
    </location>
</feature>
<dbReference type="Proteomes" id="UP000249185">
    <property type="component" value="Unassembled WGS sequence"/>
</dbReference>
<feature type="compositionally biased region" description="Pro residues" evidence="1">
    <location>
        <begin position="160"/>
        <end position="176"/>
    </location>
</feature>
<organism evidence="2 3">
    <name type="scientific">Rhodovulum sulfidophilum</name>
    <name type="common">Rhodobacter sulfidophilus</name>
    <dbReference type="NCBI Taxonomy" id="35806"/>
    <lineage>
        <taxon>Bacteria</taxon>
        <taxon>Pseudomonadati</taxon>
        <taxon>Pseudomonadota</taxon>
        <taxon>Alphaproteobacteria</taxon>
        <taxon>Rhodobacterales</taxon>
        <taxon>Paracoccaceae</taxon>
        <taxon>Rhodovulum</taxon>
    </lineage>
</organism>
<feature type="compositionally biased region" description="Low complexity" evidence="1">
    <location>
        <begin position="130"/>
        <end position="145"/>
    </location>
</feature>
<dbReference type="Gene3D" id="3.30.1150.10">
    <property type="match status" value="1"/>
</dbReference>
<evidence type="ECO:0000256" key="1">
    <source>
        <dbReference type="SAM" id="MobiDB-lite"/>
    </source>
</evidence>
<evidence type="ECO:0000313" key="2">
    <source>
        <dbReference type="EMBL" id="PZQ49266.1"/>
    </source>
</evidence>
<protein>
    <recommendedName>
        <fullName evidence="4">Cell envelope biogenesis protein TolA</fullName>
    </recommendedName>
</protein>
<feature type="region of interest" description="Disordered" evidence="1">
    <location>
        <begin position="36"/>
        <end position="293"/>
    </location>
</feature>
<accession>A0A2W5N6Y8</accession>
<dbReference type="EMBL" id="QFPW01000008">
    <property type="protein sequence ID" value="PZQ49266.1"/>
    <property type="molecule type" value="Genomic_DNA"/>
</dbReference>
<name>A0A2W5N6Y8_RHOSU</name>
<feature type="compositionally biased region" description="Pro residues" evidence="1">
    <location>
        <begin position="223"/>
        <end position="237"/>
    </location>
</feature>